<feature type="domain" description="DUF6891" evidence="1">
    <location>
        <begin position="3"/>
        <end position="192"/>
    </location>
</feature>
<dbReference type="OrthoDB" id="4179397at2759"/>
<accession>F0UN34</accession>
<dbReference type="Proteomes" id="UP000008142">
    <property type="component" value="Unassembled WGS sequence"/>
</dbReference>
<dbReference type="Pfam" id="PF21831">
    <property type="entry name" value="DUF6891"/>
    <property type="match status" value="1"/>
</dbReference>
<organism evidence="3">
    <name type="scientific">Ajellomyces capsulatus (strain H88)</name>
    <name type="common">Darling's disease fungus</name>
    <name type="synonym">Histoplasma capsulatum</name>
    <dbReference type="NCBI Taxonomy" id="544711"/>
    <lineage>
        <taxon>Eukaryota</taxon>
        <taxon>Fungi</taxon>
        <taxon>Dikarya</taxon>
        <taxon>Ascomycota</taxon>
        <taxon>Pezizomycotina</taxon>
        <taxon>Eurotiomycetes</taxon>
        <taxon>Eurotiomycetidae</taxon>
        <taxon>Onygenales</taxon>
        <taxon>Ajellomycetaceae</taxon>
        <taxon>Histoplasma</taxon>
    </lineage>
</organism>
<dbReference type="OMA" id="ADEATWP"/>
<sequence length="213" mass="24405">MSDNQAYATEIARWRVKSGFWPLGDLIASTVEVLEYDKNITSKEAKSLARQIVIPLWNQQLTAQQSWPQDERTIAEKFAAAFESLDKNHRIPARMNFTCCRTCGVSEIGMDRDEEDAVGYAFFHEQTTQCFVQYPGATIMVYYGTFPGRGAECLDVANTVVRALEREGLSAKWSGDTAKAIEVDCDEWRKRLIEEEDDLSYYYDEYEEGEDEK</sequence>
<dbReference type="InterPro" id="IPR054186">
    <property type="entry name" value="DUF6891"/>
</dbReference>
<reference evidence="3" key="1">
    <citation type="submission" date="2008-07" db="EMBL/GenBank/DDBJ databases">
        <title>Annotation of Ajellomyces capsulatus strain H88.</title>
        <authorList>
            <person name="Champion M."/>
            <person name="Cuomo C."/>
            <person name="Ma L.-J."/>
            <person name="Henn M.R."/>
            <person name="Sil A."/>
            <person name="Goldman B."/>
            <person name="Young S.K."/>
            <person name="Kodira C.D."/>
            <person name="Zeng Q."/>
            <person name="Koehrsen M."/>
            <person name="Alvarado L."/>
            <person name="Berlin A."/>
            <person name="Borenstein D."/>
            <person name="Chen Z."/>
            <person name="Engels R."/>
            <person name="Freedman E."/>
            <person name="Gellesch M."/>
            <person name="Goldberg J."/>
            <person name="Griggs A."/>
            <person name="Gujja S."/>
            <person name="Heiman D."/>
            <person name="Hepburn T."/>
            <person name="Howarth C."/>
            <person name="Jen D."/>
            <person name="Larson L."/>
            <person name="Lewis B."/>
            <person name="Mehta T."/>
            <person name="Park D."/>
            <person name="Pearson M."/>
            <person name="Roberts A."/>
            <person name="Saif S."/>
            <person name="Shea T."/>
            <person name="Shenoy N."/>
            <person name="Sisk P."/>
            <person name="Stolte C."/>
            <person name="Sykes S."/>
            <person name="Walk T."/>
            <person name="White J."/>
            <person name="Yandava C."/>
            <person name="Klein B."/>
            <person name="McEwen J.G."/>
            <person name="Puccia R."/>
            <person name="Goldman G.H."/>
            <person name="Felipe M.S."/>
            <person name="Nino-Vega G."/>
            <person name="San-Blas G."/>
            <person name="Taylor J."/>
            <person name="Mendoza L."/>
            <person name="Galagan J."/>
            <person name="Nusbaum C."/>
            <person name="Birren B."/>
        </authorList>
    </citation>
    <scope>NUCLEOTIDE SEQUENCE [LARGE SCALE GENOMIC DNA]</scope>
    <source>
        <strain evidence="3">H88</strain>
    </source>
</reference>
<evidence type="ECO:0000259" key="1">
    <source>
        <dbReference type="Pfam" id="PF21831"/>
    </source>
</evidence>
<gene>
    <name evidence="2" type="ORF">HCEG_06716</name>
</gene>
<dbReference type="HOGENOM" id="CLU_079354_2_1_1"/>
<protein>
    <recommendedName>
        <fullName evidence="1">DUF6891 domain-containing protein</fullName>
    </recommendedName>
</protein>
<dbReference type="EMBL" id="DS990640">
    <property type="protein sequence ID" value="EGC47501.1"/>
    <property type="molecule type" value="Genomic_DNA"/>
</dbReference>
<evidence type="ECO:0000313" key="3">
    <source>
        <dbReference type="Proteomes" id="UP000008142"/>
    </source>
</evidence>
<proteinExistence type="predicted"/>
<dbReference type="AlphaFoldDB" id="F0UN34"/>
<name>F0UN34_AJEC8</name>
<evidence type="ECO:0000313" key="2">
    <source>
        <dbReference type="EMBL" id="EGC47501.1"/>
    </source>
</evidence>